<sequence>MKAIRTFTSSPKSSSKASTYVGQCKALTKKGSRCKRSGNGNGYCWQHGK</sequence>
<reference evidence="2" key="1">
    <citation type="journal article" date="2019" name="Int. J. Syst. Evol. Microbiol.">
        <title>The Global Catalogue of Microorganisms (GCM) 10K type strain sequencing project: providing services to taxonomists for standard genome sequencing and annotation.</title>
        <authorList>
            <consortium name="The Broad Institute Genomics Platform"/>
            <consortium name="The Broad Institute Genome Sequencing Center for Infectious Disease"/>
            <person name="Wu L."/>
            <person name="Ma J."/>
        </authorList>
    </citation>
    <scope>NUCLEOTIDE SEQUENCE [LARGE SCALE GENOMIC DNA]</scope>
    <source>
        <strain evidence="2">CCM 8691</strain>
    </source>
</reference>
<dbReference type="RefSeq" id="WP_378987738.1">
    <property type="nucleotide sequence ID" value="NZ_JBHSBW010000013.1"/>
</dbReference>
<gene>
    <name evidence="1" type="ORF">ACFOWA_15825</name>
</gene>
<accession>A0ABV8PDH5</accession>
<dbReference type="EMBL" id="JBHSBW010000013">
    <property type="protein sequence ID" value="MFC4212665.1"/>
    <property type="molecule type" value="Genomic_DNA"/>
</dbReference>
<evidence type="ECO:0000313" key="1">
    <source>
        <dbReference type="EMBL" id="MFC4212665.1"/>
    </source>
</evidence>
<name>A0ABV8PDH5_9SPHI</name>
<organism evidence="1 2">
    <name type="scientific">Pedobacter lithocola</name>
    <dbReference type="NCBI Taxonomy" id="1908239"/>
    <lineage>
        <taxon>Bacteria</taxon>
        <taxon>Pseudomonadati</taxon>
        <taxon>Bacteroidota</taxon>
        <taxon>Sphingobacteriia</taxon>
        <taxon>Sphingobacteriales</taxon>
        <taxon>Sphingobacteriaceae</taxon>
        <taxon>Pedobacter</taxon>
    </lineage>
</organism>
<evidence type="ECO:0000313" key="2">
    <source>
        <dbReference type="Proteomes" id="UP001595789"/>
    </source>
</evidence>
<keyword evidence="2" id="KW-1185">Reference proteome</keyword>
<dbReference type="Pfam" id="PF19067">
    <property type="entry name" value="DUF5763"/>
    <property type="match status" value="1"/>
</dbReference>
<comment type="caution">
    <text evidence="1">The sequence shown here is derived from an EMBL/GenBank/DDBJ whole genome shotgun (WGS) entry which is preliminary data.</text>
</comment>
<dbReference type="InterPro" id="IPR043914">
    <property type="entry name" value="DUF5763"/>
</dbReference>
<dbReference type="Proteomes" id="UP001595789">
    <property type="component" value="Unassembled WGS sequence"/>
</dbReference>
<proteinExistence type="predicted"/>
<protein>
    <submittedName>
        <fullName evidence="1">DUF5763 domain-containing protein</fullName>
    </submittedName>
</protein>